<dbReference type="PROSITE" id="PS51667">
    <property type="entry name" value="WRC"/>
    <property type="match status" value="1"/>
</dbReference>
<dbReference type="Proteomes" id="UP001412067">
    <property type="component" value="Unassembled WGS sequence"/>
</dbReference>
<name>A0ABR2MV87_9ASPA</name>
<dbReference type="InterPro" id="IPR014977">
    <property type="entry name" value="WRC_dom"/>
</dbReference>
<gene>
    <name evidence="5" type="ORF">KSP40_PGU008436</name>
</gene>
<sequence length="257" mass="28995">MDAEGEGDMTTAEAAGTRGLPPPNSLRCRLSNGRKWRCCHPVMPGRRFCKNHRNSRSLIFNPAANFKTTKPVKGSPQRPRRRMEGEQIEEFLIRMEQNEKPQETVKLPTTALRVCDNKIKAPEQAILEADAAKQAAQDVDHQDTKPITPARSGVVWEDFPPHPPGFPADSGVVRAVEPATLEGVMETLRRSQEQMEAMRMSQEQGRLQLDELLKDNNRRVNDVAVLFFFYQLTLSEVLRLAAEFELQSSSSLFLGRI</sequence>
<feature type="region of interest" description="Disordered" evidence="3">
    <location>
        <begin position="1"/>
        <end position="26"/>
    </location>
</feature>
<proteinExistence type="predicted"/>
<accession>A0ABR2MV87</accession>
<dbReference type="Pfam" id="PF08879">
    <property type="entry name" value="WRC"/>
    <property type="match status" value="1"/>
</dbReference>
<comment type="caution">
    <text evidence="2">Lacks conserved residue(s) required for the propagation of feature annotation.</text>
</comment>
<evidence type="ECO:0000256" key="3">
    <source>
        <dbReference type="SAM" id="MobiDB-lite"/>
    </source>
</evidence>
<reference evidence="5 6" key="1">
    <citation type="journal article" date="2022" name="Nat. Plants">
        <title>Genomes of leafy and leafless Platanthera orchids illuminate the evolution of mycoheterotrophy.</title>
        <authorList>
            <person name="Li M.H."/>
            <person name="Liu K.W."/>
            <person name="Li Z."/>
            <person name="Lu H.C."/>
            <person name="Ye Q.L."/>
            <person name="Zhang D."/>
            <person name="Wang J.Y."/>
            <person name="Li Y.F."/>
            <person name="Zhong Z.M."/>
            <person name="Liu X."/>
            <person name="Yu X."/>
            <person name="Liu D.K."/>
            <person name="Tu X.D."/>
            <person name="Liu B."/>
            <person name="Hao Y."/>
            <person name="Liao X.Y."/>
            <person name="Jiang Y.T."/>
            <person name="Sun W.H."/>
            <person name="Chen J."/>
            <person name="Chen Y.Q."/>
            <person name="Ai Y."/>
            <person name="Zhai J.W."/>
            <person name="Wu S.S."/>
            <person name="Zhou Z."/>
            <person name="Hsiao Y.Y."/>
            <person name="Wu W.L."/>
            <person name="Chen Y.Y."/>
            <person name="Lin Y.F."/>
            <person name="Hsu J.L."/>
            <person name="Li C.Y."/>
            <person name="Wang Z.W."/>
            <person name="Zhao X."/>
            <person name="Zhong W.Y."/>
            <person name="Ma X.K."/>
            <person name="Ma L."/>
            <person name="Huang J."/>
            <person name="Chen G.Z."/>
            <person name="Huang M.Z."/>
            <person name="Huang L."/>
            <person name="Peng D.H."/>
            <person name="Luo Y.B."/>
            <person name="Zou S.Q."/>
            <person name="Chen S.P."/>
            <person name="Lan S."/>
            <person name="Tsai W.C."/>
            <person name="Van de Peer Y."/>
            <person name="Liu Z.J."/>
        </authorList>
    </citation>
    <scope>NUCLEOTIDE SEQUENCE [LARGE SCALE GENOMIC DNA]</scope>
    <source>
        <strain evidence="5">Lor288</strain>
    </source>
</reference>
<evidence type="ECO:0000259" key="4">
    <source>
        <dbReference type="PROSITE" id="PS51667"/>
    </source>
</evidence>
<keyword evidence="6" id="KW-1185">Reference proteome</keyword>
<keyword evidence="1" id="KW-0539">Nucleus</keyword>
<evidence type="ECO:0000313" key="6">
    <source>
        <dbReference type="Proteomes" id="UP001412067"/>
    </source>
</evidence>
<feature type="domain" description="WRC" evidence="4">
    <location>
        <begin position="22"/>
        <end position="69"/>
    </location>
</feature>
<organism evidence="5 6">
    <name type="scientific">Platanthera guangdongensis</name>
    <dbReference type="NCBI Taxonomy" id="2320717"/>
    <lineage>
        <taxon>Eukaryota</taxon>
        <taxon>Viridiplantae</taxon>
        <taxon>Streptophyta</taxon>
        <taxon>Embryophyta</taxon>
        <taxon>Tracheophyta</taxon>
        <taxon>Spermatophyta</taxon>
        <taxon>Magnoliopsida</taxon>
        <taxon>Liliopsida</taxon>
        <taxon>Asparagales</taxon>
        <taxon>Orchidaceae</taxon>
        <taxon>Orchidoideae</taxon>
        <taxon>Orchideae</taxon>
        <taxon>Orchidinae</taxon>
        <taxon>Platanthera</taxon>
    </lineage>
</organism>
<protein>
    <recommendedName>
        <fullName evidence="4">WRC domain-containing protein</fullName>
    </recommendedName>
</protein>
<evidence type="ECO:0000256" key="2">
    <source>
        <dbReference type="PROSITE-ProRule" id="PRU01002"/>
    </source>
</evidence>
<dbReference type="EMBL" id="JBBWWR010000004">
    <property type="protein sequence ID" value="KAK8968127.1"/>
    <property type="molecule type" value="Genomic_DNA"/>
</dbReference>
<comment type="caution">
    <text evidence="5">The sequence shown here is derived from an EMBL/GenBank/DDBJ whole genome shotgun (WGS) entry which is preliminary data.</text>
</comment>
<evidence type="ECO:0000256" key="1">
    <source>
        <dbReference type="ARBA" id="ARBA00023242"/>
    </source>
</evidence>
<evidence type="ECO:0000313" key="5">
    <source>
        <dbReference type="EMBL" id="KAK8968127.1"/>
    </source>
</evidence>